<evidence type="ECO:0000313" key="6">
    <source>
        <dbReference type="EMBL" id="AWT59121.1"/>
    </source>
</evidence>
<feature type="domain" description="Sulfatase N-terminal" evidence="5">
    <location>
        <begin position="14"/>
        <end position="403"/>
    </location>
</feature>
<comment type="similarity">
    <text evidence="1">Belongs to the sulfatase family.</text>
</comment>
<dbReference type="SUPFAM" id="SSF53649">
    <property type="entry name" value="Alkaline phosphatase-like"/>
    <property type="match status" value="1"/>
</dbReference>
<dbReference type="InterPro" id="IPR024607">
    <property type="entry name" value="Sulfatase_CS"/>
</dbReference>
<dbReference type="AlphaFoldDB" id="A0A2Z4ABF0"/>
<dbReference type="CDD" id="cd16025">
    <property type="entry name" value="PAS_like"/>
    <property type="match status" value="1"/>
</dbReference>
<evidence type="ECO:0000313" key="7">
    <source>
        <dbReference type="Proteomes" id="UP000247465"/>
    </source>
</evidence>
<evidence type="ECO:0000256" key="3">
    <source>
        <dbReference type="ARBA" id="ARBA00022801"/>
    </source>
</evidence>
<dbReference type="Gene3D" id="3.40.720.10">
    <property type="entry name" value="Alkaline Phosphatase, subunit A"/>
    <property type="match status" value="1"/>
</dbReference>
<accession>A0A2Z4ABF0</accession>
<evidence type="ECO:0000256" key="1">
    <source>
        <dbReference type="ARBA" id="ARBA00008779"/>
    </source>
</evidence>
<evidence type="ECO:0000256" key="4">
    <source>
        <dbReference type="ARBA" id="ARBA00022837"/>
    </source>
</evidence>
<dbReference type="Gene3D" id="3.30.1120.10">
    <property type="match status" value="1"/>
</dbReference>
<keyword evidence="3 6" id="KW-0378">Hydrolase</keyword>
<dbReference type="Pfam" id="PF00884">
    <property type="entry name" value="Sulfatase"/>
    <property type="match status" value="1"/>
</dbReference>
<organism evidence="6 7">
    <name type="scientific">Candidatus Moanibacter tarae</name>
    <dbReference type="NCBI Taxonomy" id="2200854"/>
    <lineage>
        <taxon>Bacteria</taxon>
        <taxon>Pseudomonadati</taxon>
        <taxon>Verrucomicrobiota</taxon>
        <taxon>Opitutia</taxon>
        <taxon>Puniceicoccales</taxon>
        <taxon>Puniceicoccales incertae sedis</taxon>
        <taxon>Candidatus Moanibacter</taxon>
    </lineage>
</organism>
<dbReference type="GO" id="GO:0004065">
    <property type="term" value="F:arylsulfatase activity"/>
    <property type="evidence" value="ECO:0007669"/>
    <property type="project" value="UniProtKB-EC"/>
</dbReference>
<dbReference type="Proteomes" id="UP000247465">
    <property type="component" value="Chromosome"/>
</dbReference>
<evidence type="ECO:0000256" key="2">
    <source>
        <dbReference type="ARBA" id="ARBA00022723"/>
    </source>
</evidence>
<evidence type="ECO:0000259" key="5">
    <source>
        <dbReference type="Pfam" id="PF00884"/>
    </source>
</evidence>
<dbReference type="PANTHER" id="PTHR42693:SF53">
    <property type="entry name" value="ENDO-4-O-SULFATASE"/>
    <property type="match status" value="1"/>
</dbReference>
<proteinExistence type="inferred from homology"/>
<dbReference type="EC" id="3.1.6.1" evidence="6"/>
<dbReference type="InterPro" id="IPR017850">
    <property type="entry name" value="Alkaline_phosphatase_core_sf"/>
</dbReference>
<dbReference type="PROSITE" id="PS00149">
    <property type="entry name" value="SULFATASE_2"/>
    <property type="match status" value="1"/>
</dbReference>
<dbReference type="KEGG" id="mtar:DF168_00298"/>
<dbReference type="PANTHER" id="PTHR42693">
    <property type="entry name" value="ARYLSULFATASE FAMILY MEMBER"/>
    <property type="match status" value="1"/>
</dbReference>
<dbReference type="GO" id="GO:0046872">
    <property type="term" value="F:metal ion binding"/>
    <property type="evidence" value="ECO:0007669"/>
    <property type="project" value="UniProtKB-KW"/>
</dbReference>
<name>A0A2Z4ABF0_9BACT</name>
<dbReference type="InterPro" id="IPR050738">
    <property type="entry name" value="Sulfatase"/>
</dbReference>
<keyword evidence="4" id="KW-0106">Calcium</keyword>
<keyword evidence="2" id="KW-0479">Metal-binding</keyword>
<dbReference type="InterPro" id="IPR000917">
    <property type="entry name" value="Sulfatase_N"/>
</dbReference>
<sequence length="523" mass="59090">MMTKRAAFPSAERPNIVLIMADDMGFSDLGCYGGEISTPNLDRLASGGLRFTHFYNNAVCVATRASLLTGQYCHRVGLSPLGGGLRAGGNNVTFAEILRESGYRTLISGKWHNRPVRGEIPVDRGFDRYWGLLSGCSNYFNPGTQRAGESEPVHKALHDYRDWCDEETVLKQFTPSDPDFYATDAFTDKALSFLDQYGEEKRPFLLYLPYTAPHFPLHARSKDIARYEGRYMIGWDEIRRRRSKQLVELGLAKEHWGLSDRDAINPSWDETQDKKRWDRKMAVYAAMIDRMDAGIGRVLKKIRALGKEENTLVLFLSDNGACGEHIDHSPGKAPGSVDTYTTVDAPWANASNTPFRKYKVFDHEGGIATPLIAYWPRIIAADTITDQVGHVIDFLPTFVEVAGTVYPERYNGNDIHPHDGASLVPIFCGEERQGHEALFWEIRGCRAVRKGRWKAVSLGSERAHTGHYISAGHDGWELYDTEADRCETNDVSTKHPDLVAELDRLWTDWFDKCRVQKEAVRYV</sequence>
<gene>
    <name evidence="6" type="primary">atsA_1</name>
    <name evidence="6" type="ORF">DF168_00298</name>
</gene>
<dbReference type="EMBL" id="CP029803">
    <property type="protein sequence ID" value="AWT59121.1"/>
    <property type="molecule type" value="Genomic_DNA"/>
</dbReference>
<protein>
    <submittedName>
        <fullName evidence="6">Arylsulfatase</fullName>
        <ecNumber evidence="6">3.1.6.1</ecNumber>
    </submittedName>
</protein>
<reference evidence="6 7" key="1">
    <citation type="submission" date="2018-06" db="EMBL/GenBank/DDBJ databases">
        <title>Draft Genome Sequence of a Novel Marine Bacterium Related to the Verrucomicrobia.</title>
        <authorList>
            <person name="Vosseberg J."/>
            <person name="Martijn J."/>
            <person name="Ettema T.J.G."/>
        </authorList>
    </citation>
    <scope>NUCLEOTIDE SEQUENCE [LARGE SCALE GENOMIC DNA]</scope>
    <source>
        <strain evidence="6">TARA_B100001123</strain>
    </source>
</reference>